<comment type="caution">
    <text evidence="1">The sequence shown here is derived from an EMBL/GenBank/DDBJ whole genome shotgun (WGS) entry which is preliminary data.</text>
</comment>
<name>A0A9N9N8T2_9GLOM</name>
<reference evidence="1" key="1">
    <citation type="submission" date="2021-06" db="EMBL/GenBank/DDBJ databases">
        <authorList>
            <person name="Kallberg Y."/>
            <person name="Tangrot J."/>
            <person name="Rosling A."/>
        </authorList>
    </citation>
    <scope>NUCLEOTIDE SEQUENCE</scope>
    <source>
        <strain evidence="1">UK204</strain>
    </source>
</reference>
<organism evidence="1 2">
    <name type="scientific">Funneliformis caledonium</name>
    <dbReference type="NCBI Taxonomy" id="1117310"/>
    <lineage>
        <taxon>Eukaryota</taxon>
        <taxon>Fungi</taxon>
        <taxon>Fungi incertae sedis</taxon>
        <taxon>Mucoromycota</taxon>
        <taxon>Glomeromycotina</taxon>
        <taxon>Glomeromycetes</taxon>
        <taxon>Glomerales</taxon>
        <taxon>Glomeraceae</taxon>
        <taxon>Funneliformis</taxon>
    </lineage>
</organism>
<dbReference type="EMBL" id="CAJVPQ010008984">
    <property type="protein sequence ID" value="CAG8711706.1"/>
    <property type="molecule type" value="Genomic_DNA"/>
</dbReference>
<feature type="non-terminal residue" evidence="1">
    <location>
        <position position="149"/>
    </location>
</feature>
<proteinExistence type="predicted"/>
<sequence>KENIHIQEAVINMQEEQEEWKREEFEVNNKRQYTGTSRTTIWRKKKEKELKDGVLTNIQNQTSVDIIQTSPAQSLTSSVNTVTQPQNPITFINTKTQSPLVHMQSPTSSSNFLPRVLNDVFVITICKFACKSWRYMDAYNKGLVGRSAE</sequence>
<keyword evidence="2" id="KW-1185">Reference proteome</keyword>
<gene>
    <name evidence="1" type="ORF">FCALED_LOCUS13951</name>
</gene>
<dbReference type="Proteomes" id="UP000789570">
    <property type="component" value="Unassembled WGS sequence"/>
</dbReference>
<accession>A0A9N9N8T2</accession>
<dbReference type="AlphaFoldDB" id="A0A9N9N8T2"/>
<dbReference type="OrthoDB" id="10044727at2759"/>
<protein>
    <submittedName>
        <fullName evidence="1">16385_t:CDS:1</fullName>
    </submittedName>
</protein>
<evidence type="ECO:0000313" key="1">
    <source>
        <dbReference type="EMBL" id="CAG8711706.1"/>
    </source>
</evidence>
<evidence type="ECO:0000313" key="2">
    <source>
        <dbReference type="Proteomes" id="UP000789570"/>
    </source>
</evidence>